<feature type="transmembrane region" description="Helical" evidence="1">
    <location>
        <begin position="20"/>
        <end position="45"/>
    </location>
</feature>
<evidence type="ECO:0000313" key="2">
    <source>
        <dbReference type="Proteomes" id="UP000036681"/>
    </source>
</evidence>
<proteinExistence type="predicted"/>
<keyword evidence="2" id="KW-1185">Reference proteome</keyword>
<dbReference type="Proteomes" id="UP000036681">
    <property type="component" value="Unplaced"/>
</dbReference>
<protein>
    <submittedName>
        <fullName evidence="3">SEA domain-containing protein</fullName>
    </submittedName>
</protein>
<sequence>LHNSLVFIYLFIYFFCSKTALLIALIVVGILFILLIVTIVVLFTFKVFVLNPQEKVHSTSTMPTYRPPPTLPQDGSTFVSITFIPPEINRPSAIPPLTIAPPVEQFVKRDFLCNMYILQQANPAYDDKSHFEYTQASQMILNALKTMLNQSTLGSYLTNVSIRYLENR</sequence>
<evidence type="ECO:0000313" key="3">
    <source>
        <dbReference type="WBParaSite" id="ALUE_0001771501-mRNA-1"/>
    </source>
</evidence>
<keyword evidence="1" id="KW-1133">Transmembrane helix</keyword>
<keyword evidence="1" id="KW-0472">Membrane</keyword>
<organism evidence="2 3">
    <name type="scientific">Ascaris lumbricoides</name>
    <name type="common">Giant roundworm</name>
    <dbReference type="NCBI Taxonomy" id="6252"/>
    <lineage>
        <taxon>Eukaryota</taxon>
        <taxon>Metazoa</taxon>
        <taxon>Ecdysozoa</taxon>
        <taxon>Nematoda</taxon>
        <taxon>Chromadorea</taxon>
        <taxon>Rhabditida</taxon>
        <taxon>Spirurina</taxon>
        <taxon>Ascaridomorpha</taxon>
        <taxon>Ascaridoidea</taxon>
        <taxon>Ascarididae</taxon>
        <taxon>Ascaris</taxon>
    </lineage>
</organism>
<name>A0A0M3IH61_ASCLU</name>
<dbReference type="WBParaSite" id="ALUE_0001771501-mRNA-1">
    <property type="protein sequence ID" value="ALUE_0001771501-mRNA-1"/>
    <property type="gene ID" value="ALUE_0001771501"/>
</dbReference>
<reference evidence="3" key="1">
    <citation type="submission" date="2017-02" db="UniProtKB">
        <authorList>
            <consortium name="WormBaseParasite"/>
        </authorList>
    </citation>
    <scope>IDENTIFICATION</scope>
</reference>
<accession>A0A0M3IH61</accession>
<evidence type="ECO:0000256" key="1">
    <source>
        <dbReference type="SAM" id="Phobius"/>
    </source>
</evidence>
<keyword evidence="1" id="KW-0812">Transmembrane</keyword>
<dbReference type="AlphaFoldDB" id="A0A0M3IH61"/>